<evidence type="ECO:0000256" key="1">
    <source>
        <dbReference type="SAM" id="MobiDB-lite"/>
    </source>
</evidence>
<keyword evidence="3" id="KW-1185">Reference proteome</keyword>
<dbReference type="Proteomes" id="UP001057375">
    <property type="component" value="Unassembled WGS sequence"/>
</dbReference>
<gene>
    <name evidence="2" type="ORF">ADUPG1_009807</name>
</gene>
<organism evidence="2 3">
    <name type="scientific">Aduncisulcus paluster</name>
    <dbReference type="NCBI Taxonomy" id="2918883"/>
    <lineage>
        <taxon>Eukaryota</taxon>
        <taxon>Metamonada</taxon>
        <taxon>Carpediemonas-like organisms</taxon>
        <taxon>Aduncisulcus</taxon>
    </lineage>
</organism>
<evidence type="ECO:0000313" key="2">
    <source>
        <dbReference type="EMBL" id="GKT36927.1"/>
    </source>
</evidence>
<protein>
    <submittedName>
        <fullName evidence="2">Uncharacterized protein</fullName>
    </submittedName>
</protein>
<proteinExistence type="predicted"/>
<evidence type="ECO:0000313" key="3">
    <source>
        <dbReference type="Proteomes" id="UP001057375"/>
    </source>
</evidence>
<reference evidence="2" key="1">
    <citation type="submission" date="2022-03" db="EMBL/GenBank/DDBJ databases">
        <title>Draft genome sequence of Aduncisulcus paluster, a free-living microaerophilic Fornicata.</title>
        <authorList>
            <person name="Yuyama I."/>
            <person name="Kume K."/>
            <person name="Tamura T."/>
            <person name="Inagaki Y."/>
            <person name="Hashimoto T."/>
        </authorList>
    </citation>
    <scope>NUCLEOTIDE SEQUENCE</scope>
    <source>
        <strain evidence="2">NY0171</strain>
    </source>
</reference>
<sequence>MKIVVQTYEECSHISFIPLTSVLLNISQVDESVFETLIRYVLDLVQKGRHPLKDVISQCCKAVVISILIRFSKDLSNPSYCQARIIGIVLNEFVSSQEDMNVIVSAFITALRKPKSEHPYPGPSDFIISSTNKQLLSIVPATPQSIERPTMQDLRRTIAEQNIFHPSKTQSRSPKLDDTIQSQHSSVSQNSEISGDESHAFSIIFLRDKILARLSIIDAFFCESLKKRNIIETYLPDVFSLPGELPLSTQNPQSIATLDIISHLKQILYYFATESGSVSVRKAASSTFSHLSFVMKTSFDEIDDIFKRDASISHLLETMTMIEFSGNLEILIESYKTARRMKKKSNAFFQPIAISYSLFLVENFVKELAHSQNLGVIEILIRSILNAKLTKLLRFVRNILISKRIIVEAEIEEALEKEKGIQSELLSIFAINGDLCPYHFSSISSSGTIKSFATTIRKIKGSYSFDESFAPISSTTKKLSVIPQIGAGILSSTASLSISSILLDLSPQSTETKSSNDHK</sequence>
<accession>A0ABQ5KWV6</accession>
<name>A0ABQ5KWV6_9EUKA</name>
<feature type="compositionally biased region" description="Polar residues" evidence="1">
    <location>
        <begin position="167"/>
        <end position="192"/>
    </location>
</feature>
<dbReference type="EMBL" id="BQXS01011335">
    <property type="protein sequence ID" value="GKT36927.1"/>
    <property type="molecule type" value="Genomic_DNA"/>
</dbReference>
<comment type="caution">
    <text evidence="2">The sequence shown here is derived from an EMBL/GenBank/DDBJ whole genome shotgun (WGS) entry which is preliminary data.</text>
</comment>
<feature type="region of interest" description="Disordered" evidence="1">
    <location>
        <begin position="163"/>
        <end position="192"/>
    </location>
</feature>